<keyword evidence="2" id="KW-1185">Reference proteome</keyword>
<dbReference type="AlphaFoldDB" id="A0A081N146"/>
<reference evidence="1 2" key="1">
    <citation type="submission" date="2014-06" db="EMBL/GenBank/DDBJ databases">
        <title>Whole Genome Sequences of Three Symbiotic Endozoicomonas Bacteria.</title>
        <authorList>
            <person name="Neave M.J."/>
            <person name="Apprill A."/>
            <person name="Voolstra C.R."/>
        </authorList>
    </citation>
    <scope>NUCLEOTIDE SEQUENCE [LARGE SCALE GENOMIC DNA]</scope>
    <source>
        <strain evidence="1 2">DSM 25634</strain>
    </source>
</reference>
<protein>
    <submittedName>
        <fullName evidence="1">Uncharacterized protein</fullName>
    </submittedName>
</protein>
<proteinExistence type="predicted"/>
<organism evidence="1 2">
    <name type="scientific">Endozoicomonas numazuensis</name>
    <dbReference type="NCBI Taxonomy" id="1137799"/>
    <lineage>
        <taxon>Bacteria</taxon>
        <taxon>Pseudomonadati</taxon>
        <taxon>Pseudomonadota</taxon>
        <taxon>Gammaproteobacteria</taxon>
        <taxon>Oceanospirillales</taxon>
        <taxon>Endozoicomonadaceae</taxon>
        <taxon>Endozoicomonas</taxon>
    </lineage>
</organism>
<sequence>MAAGLSTIIGFFAAWMPHESPWVEIATNTPEDFNPQCRYQVELDQTWFFAAAVNKDALLLTPYGSLENAEAYVLKIAAAQKNSLIIESSRSTSEQPLGFETIRRWCPSTPEKVDLNRNSSFNLDCFHWINEEQAFYNYLPTSYDKTQLELIPKDFDSLKTVLKANIQSDRKNTTVVQKADGLPSTVRTNTILSQCQNVEWKEFPDHDSTKKVIEEAKDGKLQASSFSRDCFYRVQLDNDPSWQTAFGTDNGGFTLYINTYFPDSVTGTQKTIDWMSADQYTRTRKGEEKTTGNVKRIQYFCPQ</sequence>
<dbReference type="RefSeq" id="WP_034842637.1">
    <property type="nucleotide sequence ID" value="NZ_JOKH01000010.1"/>
</dbReference>
<evidence type="ECO:0000313" key="1">
    <source>
        <dbReference type="EMBL" id="KEQ12169.1"/>
    </source>
</evidence>
<dbReference type="OrthoDB" id="9817774at2"/>
<accession>A0A081N146</accession>
<dbReference type="Proteomes" id="UP000028073">
    <property type="component" value="Unassembled WGS sequence"/>
</dbReference>
<dbReference type="EMBL" id="JOKH01000010">
    <property type="protein sequence ID" value="KEQ12169.1"/>
    <property type="molecule type" value="Genomic_DNA"/>
</dbReference>
<gene>
    <name evidence="1" type="ORF">GZ78_27350</name>
</gene>
<evidence type="ECO:0000313" key="2">
    <source>
        <dbReference type="Proteomes" id="UP000028073"/>
    </source>
</evidence>
<comment type="caution">
    <text evidence="1">The sequence shown here is derived from an EMBL/GenBank/DDBJ whole genome shotgun (WGS) entry which is preliminary data.</text>
</comment>
<name>A0A081N146_9GAMM</name>